<dbReference type="InterPro" id="IPR005066">
    <property type="entry name" value="MoCF_OxRdtse_dimer"/>
</dbReference>
<dbReference type="GO" id="GO:0020037">
    <property type="term" value="F:heme binding"/>
    <property type="evidence" value="ECO:0007669"/>
    <property type="project" value="TreeGrafter"/>
</dbReference>
<evidence type="ECO:0000256" key="3">
    <source>
        <dbReference type="ARBA" id="ARBA00022723"/>
    </source>
</evidence>
<dbReference type="InterPro" id="IPR014756">
    <property type="entry name" value="Ig_E-set"/>
</dbReference>
<comment type="caution">
    <text evidence="7">The sequence shown here is derived from an EMBL/GenBank/DDBJ whole genome shotgun (WGS) entry which is preliminary data.</text>
</comment>
<dbReference type="PRINTS" id="PR00407">
    <property type="entry name" value="EUMOPTERIN"/>
</dbReference>
<comment type="cofactor">
    <cofactor evidence="1">
        <name>Mo-molybdopterin</name>
        <dbReference type="ChEBI" id="CHEBI:71302"/>
    </cofactor>
</comment>
<evidence type="ECO:0000256" key="2">
    <source>
        <dbReference type="ARBA" id="ARBA00022505"/>
    </source>
</evidence>
<dbReference type="Proteomes" id="UP000193648">
    <property type="component" value="Unassembled WGS sequence"/>
</dbReference>
<dbReference type="EMBL" id="MCFF01000037">
    <property type="protein sequence ID" value="ORZ08538.1"/>
    <property type="molecule type" value="Genomic_DNA"/>
</dbReference>
<dbReference type="RefSeq" id="XP_021878466.1">
    <property type="nucleotide sequence ID" value="XM_022025205.1"/>
</dbReference>
<dbReference type="PANTHER" id="PTHR19372:SF7">
    <property type="entry name" value="SULFITE OXIDASE, MITOCHONDRIAL"/>
    <property type="match status" value="1"/>
</dbReference>
<dbReference type="GO" id="GO:0006790">
    <property type="term" value="P:sulfur compound metabolic process"/>
    <property type="evidence" value="ECO:0007669"/>
    <property type="project" value="TreeGrafter"/>
</dbReference>
<dbReference type="InParanoid" id="A0A1Y2GEF2"/>
<gene>
    <name evidence="7" type="ORF">BCR41DRAFT_359370</name>
</gene>
<protein>
    <submittedName>
        <fullName evidence="7">Sulfite oxidase-like protein</fullName>
    </submittedName>
</protein>
<proteinExistence type="predicted"/>
<feature type="domain" description="Moybdenum cofactor oxidoreductase dimerisation" evidence="6">
    <location>
        <begin position="292"/>
        <end position="413"/>
    </location>
</feature>
<keyword evidence="4" id="KW-0560">Oxidoreductase</keyword>
<evidence type="ECO:0000313" key="7">
    <source>
        <dbReference type="EMBL" id="ORZ08538.1"/>
    </source>
</evidence>
<dbReference type="GO" id="GO:0043546">
    <property type="term" value="F:molybdopterin cofactor binding"/>
    <property type="evidence" value="ECO:0007669"/>
    <property type="project" value="TreeGrafter"/>
</dbReference>
<name>A0A1Y2GEF2_9FUNG</name>
<evidence type="ECO:0000313" key="8">
    <source>
        <dbReference type="Proteomes" id="UP000193648"/>
    </source>
</evidence>
<keyword evidence="8" id="KW-1185">Reference proteome</keyword>
<dbReference type="Gene3D" id="2.60.40.650">
    <property type="match status" value="1"/>
</dbReference>
<dbReference type="InterPro" id="IPR008335">
    <property type="entry name" value="Mopterin_OxRdtase_euk"/>
</dbReference>
<dbReference type="STRING" id="64571.A0A1Y2GEF2"/>
<dbReference type="SUPFAM" id="SSF81296">
    <property type="entry name" value="E set domains"/>
    <property type="match status" value="1"/>
</dbReference>
<dbReference type="PANTHER" id="PTHR19372">
    <property type="entry name" value="SULFITE REDUCTASE"/>
    <property type="match status" value="1"/>
</dbReference>
<dbReference type="GO" id="GO:0030151">
    <property type="term" value="F:molybdenum ion binding"/>
    <property type="evidence" value="ECO:0007669"/>
    <property type="project" value="InterPro"/>
</dbReference>
<feature type="domain" description="Oxidoreductase molybdopterin-binding" evidence="5">
    <location>
        <begin position="77"/>
        <end position="264"/>
    </location>
</feature>
<dbReference type="SUPFAM" id="SSF56524">
    <property type="entry name" value="Oxidoreductase molybdopterin-binding domain"/>
    <property type="match status" value="1"/>
</dbReference>
<dbReference type="Pfam" id="PF00174">
    <property type="entry name" value="Oxidored_molyb"/>
    <property type="match status" value="1"/>
</dbReference>
<keyword evidence="2" id="KW-0500">Molybdenum</keyword>
<dbReference type="GO" id="GO:0008482">
    <property type="term" value="F:sulfite oxidase activity"/>
    <property type="evidence" value="ECO:0007669"/>
    <property type="project" value="TreeGrafter"/>
</dbReference>
<dbReference type="Gene3D" id="3.90.420.10">
    <property type="entry name" value="Oxidoreductase, molybdopterin-binding domain"/>
    <property type="match status" value="1"/>
</dbReference>
<evidence type="ECO:0000259" key="5">
    <source>
        <dbReference type="Pfam" id="PF00174"/>
    </source>
</evidence>
<sequence length="420" mass="47453">MHPPSYQCHESRSDHTVVPPEKIRIPEDQLDYSHEPTWDQSNLLVHCDKPFNAEPSLPALINAGEITPTEIFFKRNHGPIPDISQIQHRVYIGLQDGERHQGINWQSLSMNDIMTRWPKVTVTATLQCAGNRRDGLAAVKEVKGVIWKSAAVSTAIWSGAQLCDILNDVAGISAEHHNKMIRDYHVCFEANDHVHEDVCYGSSIPLRKAMDPMGDVILAYEMNGKPLTREHGFPIRVIVPGYIGARSVKYLQKIVIQPQESTSFFQRRDYKILDPTIDHTNVEESWDTAASLTEMNVQCVICTPTENEVIPSTEAVTIKGYAISGGGRSIYRVEVSVDSGKTWEPASKLVQNPEVHSGMYWTWAIWEKTVSKIPHSTEIIARAYDSSGNTQPEHAIWNYRGVMNNAWFRTRVMQVPNNRM</sequence>
<dbReference type="InterPro" id="IPR000572">
    <property type="entry name" value="OxRdtase_Mopterin-bd_dom"/>
</dbReference>
<dbReference type="OrthoDB" id="432685at2759"/>
<reference evidence="7 8" key="1">
    <citation type="submission" date="2016-07" db="EMBL/GenBank/DDBJ databases">
        <title>Pervasive Adenine N6-methylation of Active Genes in Fungi.</title>
        <authorList>
            <consortium name="DOE Joint Genome Institute"/>
            <person name="Mondo S.J."/>
            <person name="Dannebaum R.O."/>
            <person name="Kuo R.C."/>
            <person name="Labutti K."/>
            <person name="Haridas S."/>
            <person name="Kuo A."/>
            <person name="Salamov A."/>
            <person name="Ahrendt S.R."/>
            <person name="Lipzen A."/>
            <person name="Sullivan W."/>
            <person name="Andreopoulos W.B."/>
            <person name="Clum A."/>
            <person name="Lindquist E."/>
            <person name="Daum C."/>
            <person name="Ramamoorthy G.K."/>
            <person name="Gryganskyi A."/>
            <person name="Culley D."/>
            <person name="Magnuson J.K."/>
            <person name="James T.Y."/>
            <person name="O'Malley M.A."/>
            <person name="Stajich J.E."/>
            <person name="Spatafora J.W."/>
            <person name="Visel A."/>
            <person name="Grigoriev I.V."/>
        </authorList>
    </citation>
    <scope>NUCLEOTIDE SEQUENCE [LARGE SCALE GENOMIC DNA]</scope>
    <source>
        <strain evidence="7 8">NRRL 3116</strain>
    </source>
</reference>
<dbReference type="FunFam" id="3.90.420.10:FF:000002">
    <property type="entry name" value="sulfite oxidase, mitochondrial"/>
    <property type="match status" value="1"/>
</dbReference>
<organism evidence="7 8">
    <name type="scientific">Lobosporangium transversale</name>
    <dbReference type="NCBI Taxonomy" id="64571"/>
    <lineage>
        <taxon>Eukaryota</taxon>
        <taxon>Fungi</taxon>
        <taxon>Fungi incertae sedis</taxon>
        <taxon>Mucoromycota</taxon>
        <taxon>Mortierellomycotina</taxon>
        <taxon>Mortierellomycetes</taxon>
        <taxon>Mortierellales</taxon>
        <taxon>Mortierellaceae</taxon>
        <taxon>Lobosporangium</taxon>
    </lineage>
</organism>
<accession>A0A1Y2GEF2</accession>
<evidence type="ECO:0000259" key="6">
    <source>
        <dbReference type="Pfam" id="PF03404"/>
    </source>
</evidence>
<dbReference type="InterPro" id="IPR036374">
    <property type="entry name" value="OxRdtase_Mopterin-bd_sf"/>
</dbReference>
<evidence type="ECO:0000256" key="1">
    <source>
        <dbReference type="ARBA" id="ARBA00001924"/>
    </source>
</evidence>
<keyword evidence="3" id="KW-0479">Metal-binding</keyword>
<dbReference type="GO" id="GO:0005739">
    <property type="term" value="C:mitochondrion"/>
    <property type="evidence" value="ECO:0007669"/>
    <property type="project" value="TreeGrafter"/>
</dbReference>
<evidence type="ECO:0000256" key="4">
    <source>
        <dbReference type="ARBA" id="ARBA00023002"/>
    </source>
</evidence>
<dbReference type="Pfam" id="PF03404">
    <property type="entry name" value="Mo-co_dimer"/>
    <property type="match status" value="1"/>
</dbReference>
<dbReference type="GeneID" id="33567049"/>
<dbReference type="AlphaFoldDB" id="A0A1Y2GEF2"/>